<protein>
    <recommendedName>
        <fullName evidence="3">Ribosome maturation factor RimP</fullName>
    </recommendedName>
</protein>
<proteinExistence type="inferred from homology"/>
<gene>
    <name evidence="3" type="primary">rimP</name>
    <name evidence="6" type="ORF">H9812_00825</name>
</gene>
<organism evidence="6 7">
    <name type="scientific">Candidatus Gallimonas intestinigallinarum</name>
    <dbReference type="NCBI Taxonomy" id="2838604"/>
    <lineage>
        <taxon>Bacteria</taxon>
        <taxon>Bacillati</taxon>
        <taxon>Bacillota</taxon>
        <taxon>Clostridia</taxon>
        <taxon>Candidatus Gallimonas</taxon>
    </lineage>
</organism>
<dbReference type="GO" id="GO:0005829">
    <property type="term" value="C:cytosol"/>
    <property type="evidence" value="ECO:0007669"/>
    <property type="project" value="TreeGrafter"/>
</dbReference>
<evidence type="ECO:0000256" key="1">
    <source>
        <dbReference type="ARBA" id="ARBA00022490"/>
    </source>
</evidence>
<dbReference type="SUPFAM" id="SSF75420">
    <property type="entry name" value="YhbC-like, N-terminal domain"/>
    <property type="match status" value="1"/>
</dbReference>
<evidence type="ECO:0000256" key="3">
    <source>
        <dbReference type="HAMAP-Rule" id="MF_01077"/>
    </source>
</evidence>
<dbReference type="PANTHER" id="PTHR33867">
    <property type="entry name" value="RIBOSOME MATURATION FACTOR RIMP"/>
    <property type="match status" value="1"/>
</dbReference>
<dbReference type="EMBL" id="DXBS01000018">
    <property type="protein sequence ID" value="HIZ24010.1"/>
    <property type="molecule type" value="Genomic_DNA"/>
</dbReference>
<dbReference type="Proteomes" id="UP000824044">
    <property type="component" value="Unassembled WGS sequence"/>
</dbReference>
<dbReference type="CDD" id="cd01734">
    <property type="entry name" value="YlxS_C"/>
    <property type="match status" value="1"/>
</dbReference>
<dbReference type="PANTHER" id="PTHR33867:SF1">
    <property type="entry name" value="RIBOSOME MATURATION FACTOR RIMP"/>
    <property type="match status" value="1"/>
</dbReference>
<name>A0A9D2DVT4_9FIRM</name>
<dbReference type="Gene3D" id="3.30.300.70">
    <property type="entry name" value="RimP-like superfamily, N-terminal"/>
    <property type="match status" value="1"/>
</dbReference>
<feature type="domain" description="Ribosome maturation factor RimP N-terminal" evidence="4">
    <location>
        <begin position="13"/>
        <end position="83"/>
    </location>
</feature>
<dbReference type="GO" id="GO:0006412">
    <property type="term" value="P:translation"/>
    <property type="evidence" value="ECO:0007669"/>
    <property type="project" value="TreeGrafter"/>
</dbReference>
<dbReference type="AlphaFoldDB" id="A0A9D2DVT4"/>
<keyword evidence="1 3" id="KW-0963">Cytoplasm</keyword>
<evidence type="ECO:0000313" key="6">
    <source>
        <dbReference type="EMBL" id="HIZ24010.1"/>
    </source>
</evidence>
<comment type="similarity">
    <text evidence="3">Belongs to the RimP family.</text>
</comment>
<dbReference type="Pfam" id="PF02576">
    <property type="entry name" value="RimP_N"/>
    <property type="match status" value="1"/>
</dbReference>
<comment type="caution">
    <text evidence="6">The sequence shown here is derived from an EMBL/GenBank/DDBJ whole genome shotgun (WGS) entry which is preliminary data.</text>
</comment>
<keyword evidence="2 3" id="KW-0690">Ribosome biogenesis</keyword>
<evidence type="ECO:0000259" key="5">
    <source>
        <dbReference type="Pfam" id="PF17384"/>
    </source>
</evidence>
<reference evidence="6" key="2">
    <citation type="submission" date="2021-04" db="EMBL/GenBank/DDBJ databases">
        <authorList>
            <person name="Gilroy R."/>
        </authorList>
    </citation>
    <scope>NUCLEOTIDE SEQUENCE</scope>
    <source>
        <strain evidence="6">CHK33-5263</strain>
    </source>
</reference>
<dbReference type="InterPro" id="IPR036847">
    <property type="entry name" value="RimP_C_sf"/>
</dbReference>
<dbReference type="Pfam" id="PF17384">
    <property type="entry name" value="DUF150_C"/>
    <property type="match status" value="1"/>
</dbReference>
<accession>A0A9D2DVT4</accession>
<evidence type="ECO:0000259" key="4">
    <source>
        <dbReference type="Pfam" id="PF02576"/>
    </source>
</evidence>
<evidence type="ECO:0000313" key="7">
    <source>
        <dbReference type="Proteomes" id="UP000824044"/>
    </source>
</evidence>
<dbReference type="InterPro" id="IPR028998">
    <property type="entry name" value="RimP_C"/>
</dbReference>
<dbReference type="GO" id="GO:0000028">
    <property type="term" value="P:ribosomal small subunit assembly"/>
    <property type="evidence" value="ECO:0007669"/>
    <property type="project" value="TreeGrafter"/>
</dbReference>
<dbReference type="SUPFAM" id="SSF74942">
    <property type="entry name" value="YhbC-like, C-terminal domain"/>
    <property type="match status" value="1"/>
</dbReference>
<reference evidence="6" key="1">
    <citation type="journal article" date="2021" name="PeerJ">
        <title>Extensive microbial diversity within the chicken gut microbiome revealed by metagenomics and culture.</title>
        <authorList>
            <person name="Gilroy R."/>
            <person name="Ravi A."/>
            <person name="Getino M."/>
            <person name="Pursley I."/>
            <person name="Horton D.L."/>
            <person name="Alikhan N.F."/>
            <person name="Baker D."/>
            <person name="Gharbi K."/>
            <person name="Hall N."/>
            <person name="Watson M."/>
            <person name="Adriaenssens E.M."/>
            <person name="Foster-Nyarko E."/>
            <person name="Jarju S."/>
            <person name="Secka A."/>
            <person name="Antonio M."/>
            <person name="Oren A."/>
            <person name="Chaudhuri R.R."/>
            <person name="La Ragione R."/>
            <person name="Hildebrand F."/>
            <person name="Pallen M.J."/>
        </authorList>
    </citation>
    <scope>NUCLEOTIDE SEQUENCE</scope>
    <source>
        <strain evidence="6">CHK33-5263</strain>
    </source>
</reference>
<dbReference type="Gene3D" id="2.30.30.180">
    <property type="entry name" value="Ribosome maturation factor RimP, C-terminal domain"/>
    <property type="match status" value="1"/>
</dbReference>
<dbReference type="InterPro" id="IPR003728">
    <property type="entry name" value="Ribosome_maturation_RimP"/>
</dbReference>
<dbReference type="HAMAP" id="MF_01077">
    <property type="entry name" value="RimP"/>
    <property type="match status" value="1"/>
</dbReference>
<comment type="function">
    <text evidence="3">Required for maturation of 30S ribosomal subunits.</text>
</comment>
<comment type="subcellular location">
    <subcellularLocation>
        <location evidence="3">Cytoplasm</location>
    </subcellularLocation>
</comment>
<dbReference type="InterPro" id="IPR035956">
    <property type="entry name" value="RimP_N_sf"/>
</dbReference>
<sequence>MNIKPMKEVEAFLAPVAETVGAELLEAVWNNREKSLTLYIDAPGGVDLNLCETFHRAADAALDELDPTYGAAYTLNCSSPGLDRPFKTARDFERHMGEAIEVRLYAPFEGAKYYEGTLTAYEGGVITLATKKGEKHIPFEKTSKVCLLIEV</sequence>
<dbReference type="InterPro" id="IPR028989">
    <property type="entry name" value="RimP_N"/>
</dbReference>
<feature type="domain" description="Ribosome maturation factor RimP C-terminal" evidence="5">
    <location>
        <begin position="87"/>
        <end position="150"/>
    </location>
</feature>
<evidence type="ECO:0000256" key="2">
    <source>
        <dbReference type="ARBA" id="ARBA00022517"/>
    </source>
</evidence>